<name>A0ACC1J189_9FUNG</name>
<organism evidence="1 2">
    <name type="scientific">Linderina macrospora</name>
    <dbReference type="NCBI Taxonomy" id="4868"/>
    <lineage>
        <taxon>Eukaryota</taxon>
        <taxon>Fungi</taxon>
        <taxon>Fungi incertae sedis</taxon>
        <taxon>Zoopagomycota</taxon>
        <taxon>Kickxellomycotina</taxon>
        <taxon>Kickxellomycetes</taxon>
        <taxon>Kickxellales</taxon>
        <taxon>Kickxellaceae</taxon>
        <taxon>Linderina</taxon>
    </lineage>
</organism>
<evidence type="ECO:0000313" key="2">
    <source>
        <dbReference type="Proteomes" id="UP001150603"/>
    </source>
</evidence>
<comment type="caution">
    <text evidence="1">The sequence shown here is derived from an EMBL/GenBank/DDBJ whole genome shotgun (WGS) entry which is preliminary data.</text>
</comment>
<proteinExistence type="predicted"/>
<sequence length="149" mass="16052">MASDDWIGNQQPPCSPHFDNVGFDSGIGMGMDMAVHNIGGLLGSPEAILPEITVAGEAGDMEMADATVPTTAEATPRSMRSFQISVFSLLGRQQALGRQQTQAVEVKELLASEHGQPSLVEADVNDPDLKYALRRYPMVLALMRDRKPA</sequence>
<evidence type="ECO:0000313" key="1">
    <source>
        <dbReference type="EMBL" id="KAJ1933821.1"/>
    </source>
</evidence>
<protein>
    <submittedName>
        <fullName evidence="1">Uncharacterized protein</fullName>
    </submittedName>
</protein>
<feature type="non-terminal residue" evidence="1">
    <location>
        <position position="149"/>
    </location>
</feature>
<reference evidence="1" key="1">
    <citation type="submission" date="2022-07" db="EMBL/GenBank/DDBJ databases">
        <title>Phylogenomic reconstructions and comparative analyses of Kickxellomycotina fungi.</title>
        <authorList>
            <person name="Reynolds N.K."/>
            <person name="Stajich J.E."/>
            <person name="Barry K."/>
            <person name="Grigoriev I.V."/>
            <person name="Crous P."/>
            <person name="Smith M.E."/>
        </authorList>
    </citation>
    <scope>NUCLEOTIDE SEQUENCE</scope>
    <source>
        <strain evidence="1">NRRL 5244</strain>
    </source>
</reference>
<dbReference type="EMBL" id="JANBPW010004907">
    <property type="protein sequence ID" value="KAJ1933821.1"/>
    <property type="molecule type" value="Genomic_DNA"/>
</dbReference>
<dbReference type="Proteomes" id="UP001150603">
    <property type="component" value="Unassembled WGS sequence"/>
</dbReference>
<accession>A0ACC1J189</accession>
<keyword evidence="2" id="KW-1185">Reference proteome</keyword>
<gene>
    <name evidence="1" type="ORF">FBU59_005903</name>
</gene>